<protein>
    <submittedName>
        <fullName evidence="2">FAD-dependent monooxygenase</fullName>
    </submittedName>
</protein>
<feature type="domain" description="FAD-binding" evidence="1">
    <location>
        <begin position="3"/>
        <end position="162"/>
    </location>
</feature>
<evidence type="ECO:0000313" key="3">
    <source>
        <dbReference type="Proteomes" id="UP001141259"/>
    </source>
</evidence>
<dbReference type="EMBL" id="JANYMP010000001">
    <property type="protein sequence ID" value="MCS7475240.1"/>
    <property type="molecule type" value="Genomic_DNA"/>
</dbReference>
<dbReference type="PANTHER" id="PTHR46865">
    <property type="entry name" value="OXIDOREDUCTASE-RELATED"/>
    <property type="match status" value="1"/>
</dbReference>
<dbReference type="AlphaFoldDB" id="A0A9X2VEK2"/>
<dbReference type="RefSeq" id="WP_259620765.1">
    <property type="nucleotide sequence ID" value="NZ_JANYMP010000001.1"/>
</dbReference>
<dbReference type="InterPro" id="IPR002938">
    <property type="entry name" value="FAD-bd"/>
</dbReference>
<proteinExistence type="predicted"/>
<dbReference type="InterPro" id="IPR051704">
    <property type="entry name" value="FAD_aromatic-hydroxylase"/>
</dbReference>
<keyword evidence="2" id="KW-0503">Monooxygenase</keyword>
<keyword evidence="2" id="KW-0560">Oxidoreductase</keyword>
<dbReference type="SUPFAM" id="SSF51905">
    <property type="entry name" value="FAD/NAD(P)-binding domain"/>
    <property type="match status" value="1"/>
</dbReference>
<dbReference type="PANTHER" id="PTHR46865:SF2">
    <property type="entry name" value="MONOOXYGENASE"/>
    <property type="match status" value="1"/>
</dbReference>
<dbReference type="Pfam" id="PF01494">
    <property type="entry name" value="FAD_binding_3"/>
    <property type="match status" value="2"/>
</dbReference>
<dbReference type="GO" id="GO:0004497">
    <property type="term" value="F:monooxygenase activity"/>
    <property type="evidence" value="ECO:0007669"/>
    <property type="project" value="UniProtKB-KW"/>
</dbReference>
<dbReference type="GO" id="GO:0071949">
    <property type="term" value="F:FAD binding"/>
    <property type="evidence" value="ECO:0007669"/>
    <property type="project" value="InterPro"/>
</dbReference>
<dbReference type="InterPro" id="IPR036188">
    <property type="entry name" value="FAD/NAD-bd_sf"/>
</dbReference>
<evidence type="ECO:0000259" key="1">
    <source>
        <dbReference type="Pfam" id="PF01494"/>
    </source>
</evidence>
<dbReference type="Gene3D" id="3.50.50.60">
    <property type="entry name" value="FAD/NAD(P)-binding domain"/>
    <property type="match status" value="1"/>
</dbReference>
<feature type="domain" description="FAD-binding" evidence="1">
    <location>
        <begin position="272"/>
        <end position="317"/>
    </location>
</feature>
<gene>
    <name evidence="2" type="ORF">NZH93_00110</name>
</gene>
<keyword evidence="3" id="KW-1185">Reference proteome</keyword>
<comment type="caution">
    <text evidence="2">The sequence shown here is derived from an EMBL/GenBank/DDBJ whole genome shotgun (WGS) entry which is preliminary data.</text>
</comment>
<dbReference type="Gene3D" id="3.30.9.10">
    <property type="entry name" value="D-Amino Acid Oxidase, subunit A, domain 2"/>
    <property type="match status" value="1"/>
</dbReference>
<dbReference type="PRINTS" id="PR00420">
    <property type="entry name" value="RNGMNOXGNASE"/>
</dbReference>
<sequence>MNILVSGAGMAGLAVAVDLASRGHGVTVVERASHFRVNGSPIDIRGDAIQVAAEMGLLEGIRERRVRMTELTQFVDGDGTPVARLPLREIGDSDDDVEIAREDLANVLVDALPPDVVIRFRDSVESLVDDGAGVDVRFESGDTARFDLVVGADGQHSTVRRLVFGPESDYARHLGLYISLVDLPGEVGSDRLNPMYNYPGHLAGIARYQDRALGILMFRSEPIAYDYRDLDAQKKILVDAFADHRAWKVPDLVDAVHDDPELYFDSVSQIHLPTWHRGRVVLIGDAAHCATGLSGRGTSLAFTGAHFLAEELERAAGDHTAAFERYAARQRPYVEFAQNSVGDGADLVVPSTWEAIAARDERLRATGAA</sequence>
<evidence type="ECO:0000313" key="2">
    <source>
        <dbReference type="EMBL" id="MCS7475240.1"/>
    </source>
</evidence>
<dbReference type="Proteomes" id="UP001141259">
    <property type="component" value="Unassembled WGS sequence"/>
</dbReference>
<accession>A0A9X2VEK2</accession>
<reference evidence="2" key="1">
    <citation type="submission" date="2022-08" db="EMBL/GenBank/DDBJ databases">
        <authorList>
            <person name="Tistechok S."/>
            <person name="Samborskyy M."/>
            <person name="Roman I."/>
        </authorList>
    </citation>
    <scope>NUCLEOTIDE SEQUENCE</scope>
    <source>
        <strain evidence="2">DSM 103496</strain>
    </source>
</reference>
<organism evidence="2 3">
    <name type="scientific">Umezawaea endophytica</name>
    <dbReference type="NCBI Taxonomy" id="1654476"/>
    <lineage>
        <taxon>Bacteria</taxon>
        <taxon>Bacillati</taxon>
        <taxon>Actinomycetota</taxon>
        <taxon>Actinomycetes</taxon>
        <taxon>Pseudonocardiales</taxon>
        <taxon>Pseudonocardiaceae</taxon>
        <taxon>Umezawaea</taxon>
    </lineage>
</organism>
<name>A0A9X2VEK2_9PSEU</name>